<proteinExistence type="predicted"/>
<protein>
    <recommendedName>
        <fullName evidence="3">Calphotin-like protein</fullName>
    </recommendedName>
</protein>
<accession>A0A836HCN7</accession>
<dbReference type="RefSeq" id="XP_067753189.1">
    <property type="nucleotide sequence ID" value="XM_067897032.1"/>
</dbReference>
<dbReference type="AlphaFoldDB" id="A0A836HCN7"/>
<evidence type="ECO:0008006" key="3">
    <source>
        <dbReference type="Google" id="ProtNLM"/>
    </source>
</evidence>
<organism evidence="1 2">
    <name type="scientific">Porcisia hertigi</name>
    <dbReference type="NCBI Taxonomy" id="2761500"/>
    <lineage>
        <taxon>Eukaryota</taxon>
        <taxon>Discoba</taxon>
        <taxon>Euglenozoa</taxon>
        <taxon>Kinetoplastea</taxon>
        <taxon>Metakinetoplastina</taxon>
        <taxon>Trypanosomatida</taxon>
        <taxon>Trypanosomatidae</taxon>
        <taxon>Leishmaniinae</taxon>
        <taxon>Porcisia</taxon>
    </lineage>
</organism>
<evidence type="ECO:0000313" key="2">
    <source>
        <dbReference type="Proteomes" id="UP000674318"/>
    </source>
</evidence>
<evidence type="ECO:0000313" key="1">
    <source>
        <dbReference type="EMBL" id="KAG5490861.1"/>
    </source>
</evidence>
<sequence length="627" mass="64736">MLLGDSAASLPTPLALQVPVPTQPAPLLAAPLFPVLPARGAPTAIPVPLAASSPAVAPVSLASPCAPMAFPVAVESPSVLMPAHSSFEPTLVRNAPCIPSTTAAQYAAPLSASLSGGASASSSPVARVSLSTSHLSAQAALAPPVPLLPVSPATVFGKPQLPVPQSTQSALPLPASNVAPYLTPSPGSSVAASPPPSILMASVPAPVGLVHPDDTRKVTFVPPGGGAEGVAASSLPAVPVFVPSAPARLPETSVPLSSSSPALPPPDVPQLRASEEPANAVVPVDVVSSEEEQAAYPHVPDYTTWIYPVLLKGSSLCSPPLKFPLADASEPHLLSPIAPLRWSEEEVASALPATLPPEYVVFGGAKYSGAPLDLVRPPLAVTANVRRAEGSHKALEGQRLQFLVDQLELARQYLKIETRRVVLAQRVASSPATTSHVAARKDVVSGTAQMAGEAEDVAKANIWTTAYFGSPEQLSAAMEKRKFDGMLDSTGYVHYRRRQWGLKRAGDTFVLGLGMRGTLLQFAAAAGKLDSVVLLLTIGAQDRATPRLKDILSAESMQLVQAVCQPRDHARRPNCASRLGAAAPRKEVLPVRGPSFTSEHVMTIDGEGQSPLRGVGGFAAAAMGTFA</sequence>
<reference evidence="1 2" key="1">
    <citation type="submission" date="2021-02" db="EMBL/GenBank/DDBJ databases">
        <title>Porcisia hertigi Genome sequencing and assembly.</title>
        <authorList>
            <person name="Almutairi H."/>
            <person name="Gatherer D."/>
        </authorList>
    </citation>
    <scope>NUCLEOTIDE SEQUENCE [LARGE SCALE GENOMIC DNA]</scope>
    <source>
        <strain evidence="1 2">C119</strain>
    </source>
</reference>
<dbReference type="KEGG" id="phet:94287109"/>
<gene>
    <name evidence="1" type="ORF">JKF63_00983</name>
</gene>
<dbReference type="Proteomes" id="UP000674318">
    <property type="component" value="Unassembled WGS sequence"/>
</dbReference>
<comment type="caution">
    <text evidence="1">The sequence shown here is derived from an EMBL/GenBank/DDBJ whole genome shotgun (WGS) entry which is preliminary data.</text>
</comment>
<dbReference type="EMBL" id="JAFJZO010000036">
    <property type="protein sequence ID" value="KAG5490861.1"/>
    <property type="molecule type" value="Genomic_DNA"/>
</dbReference>
<name>A0A836HCN7_9TRYP</name>
<dbReference type="GeneID" id="94287109"/>
<dbReference type="OrthoDB" id="250537at2759"/>
<keyword evidence="2" id="KW-1185">Reference proteome</keyword>